<evidence type="ECO:0000256" key="6">
    <source>
        <dbReference type="SAM" id="Phobius"/>
    </source>
</evidence>
<feature type="transmembrane region" description="Helical" evidence="6">
    <location>
        <begin position="65"/>
        <end position="87"/>
    </location>
</feature>
<keyword evidence="4 6" id="KW-1133">Transmembrane helix</keyword>
<feature type="transmembrane region" description="Helical" evidence="6">
    <location>
        <begin position="188"/>
        <end position="205"/>
    </location>
</feature>
<feature type="transmembrane region" description="Helical" evidence="6">
    <location>
        <begin position="121"/>
        <end position="142"/>
    </location>
</feature>
<feature type="transmembrane region" description="Helical" evidence="6">
    <location>
        <begin position="248"/>
        <end position="267"/>
    </location>
</feature>
<feature type="transmembrane region" description="Helical" evidence="6">
    <location>
        <begin position="148"/>
        <end position="168"/>
    </location>
</feature>
<feature type="transmembrane region" description="Helical" evidence="6">
    <location>
        <begin position="33"/>
        <end position="53"/>
    </location>
</feature>
<feature type="domain" description="EamA" evidence="7">
    <location>
        <begin position="5"/>
        <end position="138"/>
    </location>
</feature>
<dbReference type="Proteomes" id="UP000051643">
    <property type="component" value="Unassembled WGS sequence"/>
</dbReference>
<sequence>MRQTTILIIISFILLWNSGFIGAEYGLPHTGPFTLVFWRYLGLSLLMALYLFFRNKFKWYGFKVAFLNMFIGFLAHGVWLTCVLFALDNNVPAGIVALIVALQPLTTGASAYFVTGETTNLYQWFGLILGFIGVALSVGYRIDFEDSSSIFGYFIPLGSVIAITIATLIQRKMEINREKEKLPLDQTIFYQSIATALALALPAILVEDLKTDWVPEFNYTLLWLILAVSLGAYILMWQLIERLDTTKVASLFYLGPPITMLMAWIAFGDKVKLMDIVGMGIVFIGVFLTQLKKDKRY</sequence>
<dbReference type="PANTHER" id="PTHR32322:SF2">
    <property type="entry name" value="EAMA DOMAIN-CONTAINING PROTEIN"/>
    <property type="match status" value="1"/>
</dbReference>
<dbReference type="InterPro" id="IPR050638">
    <property type="entry name" value="AA-Vitamin_Transporters"/>
</dbReference>
<name>A0A0Q9ZAM1_9FLAO</name>
<feature type="transmembrane region" description="Helical" evidence="6">
    <location>
        <begin position="217"/>
        <end position="236"/>
    </location>
</feature>
<comment type="similarity">
    <text evidence="2">Belongs to the EamA transporter family.</text>
</comment>
<evidence type="ECO:0000256" key="5">
    <source>
        <dbReference type="ARBA" id="ARBA00023136"/>
    </source>
</evidence>
<evidence type="ECO:0000313" key="9">
    <source>
        <dbReference type="Proteomes" id="UP000051643"/>
    </source>
</evidence>
<dbReference type="Pfam" id="PF00892">
    <property type="entry name" value="EamA"/>
    <property type="match status" value="2"/>
</dbReference>
<evidence type="ECO:0000256" key="3">
    <source>
        <dbReference type="ARBA" id="ARBA00022692"/>
    </source>
</evidence>
<protein>
    <submittedName>
        <fullName evidence="8">Multidrug DMT transporter permease</fullName>
    </submittedName>
</protein>
<proteinExistence type="inferred from homology"/>
<feature type="transmembrane region" description="Helical" evidence="6">
    <location>
        <begin position="93"/>
        <end position="114"/>
    </location>
</feature>
<evidence type="ECO:0000256" key="1">
    <source>
        <dbReference type="ARBA" id="ARBA00004141"/>
    </source>
</evidence>
<dbReference type="RefSeq" id="WP_057480668.1">
    <property type="nucleotide sequence ID" value="NZ_BMWR01000006.1"/>
</dbReference>
<evidence type="ECO:0000259" key="7">
    <source>
        <dbReference type="Pfam" id="PF00892"/>
    </source>
</evidence>
<dbReference type="InterPro" id="IPR037185">
    <property type="entry name" value="EmrE-like"/>
</dbReference>
<feature type="transmembrane region" description="Helical" evidence="6">
    <location>
        <begin position="273"/>
        <end position="291"/>
    </location>
</feature>
<organism evidence="8 9">
    <name type="scientific">Salegentibacter mishustinae</name>
    <dbReference type="NCBI Taxonomy" id="270918"/>
    <lineage>
        <taxon>Bacteria</taxon>
        <taxon>Pseudomonadati</taxon>
        <taxon>Bacteroidota</taxon>
        <taxon>Flavobacteriia</taxon>
        <taxon>Flavobacteriales</taxon>
        <taxon>Flavobacteriaceae</taxon>
        <taxon>Salegentibacter</taxon>
    </lineage>
</organism>
<dbReference type="EMBL" id="LKTP01000002">
    <property type="protein sequence ID" value="KRG30060.1"/>
    <property type="molecule type" value="Genomic_DNA"/>
</dbReference>
<evidence type="ECO:0000256" key="2">
    <source>
        <dbReference type="ARBA" id="ARBA00007362"/>
    </source>
</evidence>
<dbReference type="Gene3D" id="1.10.3730.20">
    <property type="match status" value="1"/>
</dbReference>
<evidence type="ECO:0000256" key="4">
    <source>
        <dbReference type="ARBA" id="ARBA00022989"/>
    </source>
</evidence>
<gene>
    <name evidence="8" type="ORF">APR42_12770</name>
</gene>
<keyword evidence="9" id="KW-1185">Reference proteome</keyword>
<comment type="caution">
    <text evidence="8">The sequence shown here is derived from an EMBL/GenBank/DDBJ whole genome shotgun (WGS) entry which is preliminary data.</text>
</comment>
<comment type="subcellular location">
    <subcellularLocation>
        <location evidence="1">Membrane</location>
        <topology evidence="1">Multi-pass membrane protein</topology>
    </subcellularLocation>
</comment>
<dbReference type="PANTHER" id="PTHR32322">
    <property type="entry name" value="INNER MEMBRANE TRANSPORTER"/>
    <property type="match status" value="1"/>
</dbReference>
<dbReference type="InterPro" id="IPR000620">
    <property type="entry name" value="EamA_dom"/>
</dbReference>
<keyword evidence="5 6" id="KW-0472">Membrane</keyword>
<accession>A0A0Q9ZAM1</accession>
<dbReference type="GO" id="GO:0016020">
    <property type="term" value="C:membrane"/>
    <property type="evidence" value="ECO:0007669"/>
    <property type="project" value="UniProtKB-SubCell"/>
</dbReference>
<evidence type="ECO:0000313" key="8">
    <source>
        <dbReference type="EMBL" id="KRG30060.1"/>
    </source>
</evidence>
<dbReference type="SUPFAM" id="SSF103481">
    <property type="entry name" value="Multidrug resistance efflux transporter EmrE"/>
    <property type="match status" value="2"/>
</dbReference>
<keyword evidence="3 6" id="KW-0812">Transmembrane</keyword>
<feature type="domain" description="EamA" evidence="7">
    <location>
        <begin position="151"/>
        <end position="289"/>
    </location>
</feature>
<dbReference type="AlphaFoldDB" id="A0A0Q9ZAM1"/>
<dbReference type="OrthoDB" id="9809509at2"/>
<reference evidence="8" key="1">
    <citation type="submission" date="2015-10" db="EMBL/GenBank/DDBJ databases">
        <title>Draft genome sequence of Salegentibacter mishustinae KCTC 12263.</title>
        <authorList>
            <person name="Lin W."/>
            <person name="Zheng Q."/>
        </authorList>
    </citation>
    <scope>NUCLEOTIDE SEQUENCE [LARGE SCALE GENOMIC DNA]</scope>
    <source>
        <strain evidence="8">KCTC 12263</strain>
    </source>
</reference>